<dbReference type="Pfam" id="PF00702">
    <property type="entry name" value="Hydrolase"/>
    <property type="match status" value="1"/>
</dbReference>
<protein>
    <submittedName>
        <fullName evidence="1">Haloacid dehalogenase superfamily, subfamily IA, variant 1 with third motif having Dx(3-4)D or Dx(3-4)E</fullName>
    </submittedName>
</protein>
<dbReference type="InterPro" id="IPR036412">
    <property type="entry name" value="HAD-like_sf"/>
</dbReference>
<proteinExistence type="predicted"/>
<evidence type="ECO:0000313" key="2">
    <source>
        <dbReference type="Proteomes" id="UP000199399"/>
    </source>
</evidence>
<reference evidence="2" key="1">
    <citation type="submission" date="2016-10" db="EMBL/GenBank/DDBJ databases">
        <authorList>
            <person name="Varghese N."/>
            <person name="Submissions S."/>
        </authorList>
    </citation>
    <scope>NUCLEOTIDE SEQUENCE [LARGE SCALE GENOMIC DNA]</scope>
    <source>
        <strain evidence="2">DSM 16477</strain>
    </source>
</reference>
<name>A0A1G7ZME1_9RHOB</name>
<dbReference type="InterPro" id="IPR006439">
    <property type="entry name" value="HAD-SF_hydro_IA"/>
</dbReference>
<dbReference type="Proteomes" id="UP000199399">
    <property type="component" value="Unassembled WGS sequence"/>
</dbReference>
<dbReference type="NCBIfam" id="TIGR01549">
    <property type="entry name" value="HAD-SF-IA-v1"/>
    <property type="match status" value="1"/>
</dbReference>
<dbReference type="InterPro" id="IPR023214">
    <property type="entry name" value="HAD_sf"/>
</dbReference>
<sequence>MIETCSVAMRLGMADIWTWLRGEGLRLAVCSNLSSDHVAALRDTLPGQPEVLSCKVGAIKPEPAIYARVDGLQIKVDKVLFVGDTPRADIEGSQAAVIHHPHAQPCGARDGRRGEF</sequence>
<dbReference type="EMBL" id="FNBP01000023">
    <property type="protein sequence ID" value="SDH09863.1"/>
    <property type="molecule type" value="Genomic_DNA"/>
</dbReference>
<dbReference type="RefSeq" id="WP_244153744.1">
    <property type="nucleotide sequence ID" value="NZ_FNBP01000023.1"/>
</dbReference>
<dbReference type="SUPFAM" id="SSF56784">
    <property type="entry name" value="HAD-like"/>
    <property type="match status" value="1"/>
</dbReference>
<gene>
    <name evidence="1" type="ORF">SAMN04489759_12316</name>
</gene>
<dbReference type="Gene3D" id="3.40.50.1000">
    <property type="entry name" value="HAD superfamily/HAD-like"/>
    <property type="match status" value="1"/>
</dbReference>
<organism evidence="1 2">
    <name type="scientific">Sulfitobacter delicatus</name>
    <dbReference type="NCBI Taxonomy" id="218672"/>
    <lineage>
        <taxon>Bacteria</taxon>
        <taxon>Pseudomonadati</taxon>
        <taxon>Pseudomonadota</taxon>
        <taxon>Alphaproteobacteria</taxon>
        <taxon>Rhodobacterales</taxon>
        <taxon>Roseobacteraceae</taxon>
        <taxon>Sulfitobacter</taxon>
    </lineage>
</organism>
<accession>A0A1G7ZME1</accession>
<evidence type="ECO:0000313" key="1">
    <source>
        <dbReference type="EMBL" id="SDH09863.1"/>
    </source>
</evidence>
<dbReference type="AlphaFoldDB" id="A0A1G7ZME1"/>
<dbReference type="STRING" id="218672.SAMN04489759_12316"/>
<keyword evidence="2" id="KW-1185">Reference proteome</keyword>